<sequence length="401" mass="40796">MELSAPPRSPRTGARASEVRRHNLSALLGCVHLDGSASRSQLGAATGLNRSTVADLIHELAGRGLVVEDGMSSTSGRGRPSPIVHVRASGAVALAVELGVESVAAATIGLGGQVLQQRVELPIVKPSPRETARLVAELAALLGLAPADRGVVGVGVAVPGLTRRADGFVHLAPNLGWKNVDLGRLLAEALGMPAERVHVGNEADLGALGEHRRGAGRGCENLVFVSGEVGIGAGLIIGGRPMLGAAGYAGEAGHMLVNPDGRRCTCGASGCWETEAGEAALLRAAGVRGMRGVTAVNAVVDRVAAGDASAVAAVAEIGHWLGMGVGNLINLLNPEVVVLGGIFQPLFPFLRDPMLRAVRARSLDEVSDLVTVVPSALGTSAQLHGAAEMALAVLLADPSLR</sequence>
<dbReference type="AlphaFoldDB" id="A0A6L6XLQ8"/>
<evidence type="ECO:0000313" key="2">
    <source>
        <dbReference type="EMBL" id="MVQ48191.1"/>
    </source>
</evidence>
<accession>A0A6L6XLQ8</accession>
<dbReference type="Pfam" id="PF00480">
    <property type="entry name" value="ROK"/>
    <property type="match status" value="1"/>
</dbReference>
<reference evidence="2 3" key="1">
    <citation type="submission" date="2019-12" db="EMBL/GenBank/DDBJ databases">
        <authorList>
            <person name="Huq M.A."/>
        </authorList>
    </citation>
    <scope>NUCLEOTIDE SEQUENCE [LARGE SCALE GENOMIC DNA]</scope>
    <source>
        <strain evidence="2 3">MAH-18</strain>
    </source>
</reference>
<dbReference type="InterPro" id="IPR000600">
    <property type="entry name" value="ROK"/>
</dbReference>
<dbReference type="Gene3D" id="3.30.420.40">
    <property type="match status" value="2"/>
</dbReference>
<dbReference type="SUPFAM" id="SSF53067">
    <property type="entry name" value="Actin-like ATPase domain"/>
    <property type="match status" value="1"/>
</dbReference>
<organism evidence="2 3">
    <name type="scientific">Nocardioides agri</name>
    <dbReference type="NCBI Taxonomy" id="2682843"/>
    <lineage>
        <taxon>Bacteria</taxon>
        <taxon>Bacillati</taxon>
        <taxon>Actinomycetota</taxon>
        <taxon>Actinomycetes</taxon>
        <taxon>Propionibacteriales</taxon>
        <taxon>Nocardioidaceae</taxon>
        <taxon>Nocardioides</taxon>
    </lineage>
</organism>
<evidence type="ECO:0000313" key="3">
    <source>
        <dbReference type="Proteomes" id="UP000473525"/>
    </source>
</evidence>
<keyword evidence="3" id="KW-1185">Reference proteome</keyword>
<name>A0A6L6XLQ8_9ACTN</name>
<dbReference type="Gene3D" id="1.10.10.10">
    <property type="entry name" value="Winged helix-like DNA-binding domain superfamily/Winged helix DNA-binding domain"/>
    <property type="match status" value="1"/>
</dbReference>
<gene>
    <name evidence="2" type="ORF">GON03_03285</name>
</gene>
<dbReference type="InterPro" id="IPR043129">
    <property type="entry name" value="ATPase_NBD"/>
</dbReference>
<comment type="similarity">
    <text evidence="1">Belongs to the ROK (NagC/XylR) family.</text>
</comment>
<dbReference type="InterPro" id="IPR036390">
    <property type="entry name" value="WH_DNA-bd_sf"/>
</dbReference>
<dbReference type="InterPro" id="IPR036388">
    <property type="entry name" value="WH-like_DNA-bd_sf"/>
</dbReference>
<dbReference type="PANTHER" id="PTHR18964">
    <property type="entry name" value="ROK (REPRESSOR, ORF, KINASE) FAMILY"/>
    <property type="match status" value="1"/>
</dbReference>
<comment type="caution">
    <text evidence="2">The sequence shown here is derived from an EMBL/GenBank/DDBJ whole genome shotgun (WGS) entry which is preliminary data.</text>
</comment>
<dbReference type="SUPFAM" id="SSF46785">
    <property type="entry name" value="Winged helix' DNA-binding domain"/>
    <property type="match status" value="1"/>
</dbReference>
<protein>
    <submittedName>
        <fullName evidence="2">ROK family protein</fullName>
    </submittedName>
</protein>
<proteinExistence type="inferred from homology"/>
<dbReference type="Proteomes" id="UP000473525">
    <property type="component" value="Unassembled WGS sequence"/>
</dbReference>
<dbReference type="PANTHER" id="PTHR18964:SF149">
    <property type="entry name" value="BIFUNCTIONAL UDP-N-ACETYLGLUCOSAMINE 2-EPIMERASE_N-ACETYLMANNOSAMINE KINASE"/>
    <property type="match status" value="1"/>
</dbReference>
<dbReference type="EMBL" id="WSEK01000004">
    <property type="protein sequence ID" value="MVQ48191.1"/>
    <property type="molecule type" value="Genomic_DNA"/>
</dbReference>
<evidence type="ECO:0000256" key="1">
    <source>
        <dbReference type="ARBA" id="ARBA00006479"/>
    </source>
</evidence>